<feature type="compositionally biased region" description="Basic and acidic residues" evidence="1">
    <location>
        <begin position="826"/>
        <end position="843"/>
    </location>
</feature>
<feature type="compositionally biased region" description="Basic and acidic residues" evidence="1">
    <location>
        <begin position="53"/>
        <end position="68"/>
    </location>
</feature>
<feature type="compositionally biased region" description="Low complexity" evidence="1">
    <location>
        <begin position="127"/>
        <end position="136"/>
    </location>
</feature>
<feature type="compositionally biased region" description="Basic and acidic residues" evidence="1">
    <location>
        <begin position="276"/>
        <end position="301"/>
    </location>
</feature>
<keyword evidence="2" id="KW-0472">Membrane</keyword>
<feature type="compositionally biased region" description="Basic and acidic residues" evidence="1">
    <location>
        <begin position="769"/>
        <end position="778"/>
    </location>
</feature>
<dbReference type="OrthoDB" id="972532at2759"/>
<feature type="compositionally biased region" description="Polar residues" evidence="1">
    <location>
        <begin position="757"/>
        <end position="768"/>
    </location>
</feature>
<dbReference type="PANTHER" id="PTHR24216:SF65">
    <property type="entry name" value="PAXILLIN-LIKE PROTEIN 1"/>
    <property type="match status" value="1"/>
</dbReference>
<organism evidence="3 4">
    <name type="scientific">Phellinidium pouzarii</name>
    <dbReference type="NCBI Taxonomy" id="167371"/>
    <lineage>
        <taxon>Eukaryota</taxon>
        <taxon>Fungi</taxon>
        <taxon>Dikarya</taxon>
        <taxon>Basidiomycota</taxon>
        <taxon>Agaricomycotina</taxon>
        <taxon>Agaricomycetes</taxon>
        <taxon>Hymenochaetales</taxon>
        <taxon>Hymenochaetaceae</taxon>
        <taxon>Phellinidium</taxon>
    </lineage>
</organism>
<evidence type="ECO:0000313" key="4">
    <source>
        <dbReference type="Proteomes" id="UP000308199"/>
    </source>
</evidence>
<evidence type="ECO:0000313" key="3">
    <source>
        <dbReference type="EMBL" id="THH10451.1"/>
    </source>
</evidence>
<feature type="compositionally biased region" description="Basic and acidic residues" evidence="1">
    <location>
        <begin position="77"/>
        <end position="87"/>
    </location>
</feature>
<name>A0A4S4LGR3_9AGAM</name>
<feature type="region of interest" description="Disordered" evidence="1">
    <location>
        <begin position="732"/>
        <end position="778"/>
    </location>
</feature>
<feature type="region of interest" description="Disordered" evidence="1">
    <location>
        <begin position="276"/>
        <end position="316"/>
    </location>
</feature>
<feature type="region of interest" description="Disordered" evidence="1">
    <location>
        <begin position="1"/>
        <end position="237"/>
    </location>
</feature>
<feature type="region of interest" description="Disordered" evidence="1">
    <location>
        <begin position="646"/>
        <end position="678"/>
    </location>
</feature>
<dbReference type="PANTHER" id="PTHR24216">
    <property type="entry name" value="PAXILLIN-RELATED"/>
    <property type="match status" value="1"/>
</dbReference>
<dbReference type="AlphaFoldDB" id="A0A4S4LGR3"/>
<feature type="transmembrane region" description="Helical" evidence="2">
    <location>
        <begin position="534"/>
        <end position="553"/>
    </location>
</feature>
<accession>A0A4S4LGR3</accession>
<feature type="transmembrane region" description="Helical" evidence="2">
    <location>
        <begin position="560"/>
        <end position="585"/>
    </location>
</feature>
<sequence>MSIAPTAEHLEYDQELQSDGLYEDAQEDVQRASTPRSLDGCDENLDPVIGGHVDSEMAERMERWRDEMQSTLEDEPGNAREELRQENEMETEQADPKSASQDGTAGIAGATSIVAPETQLQDVKCTGSDASEASEAGAGGDRDGGGHGHMLEGNKLDPEETIYYPRSSCAPSAEDADEGLKSSVVLSKMPSAGSQITGNDVFYESGMNEGIPHDQGNGSLRAATRQNSLGGSQGASRDHTIAQAQGIKTTNGSQASDSPSWYSGNFRRDAQIFKGMSRDERSHSDAESVKPPSFERVRSEYNTEEQYYARPPSPHAYDPVYHNPKSKKHLYVYLVPWTTIDFIGIFTVLGSLYQLNLNDGEYCFRKCMELKSELIRLEFALRSVGSSGPGIQATSSVKTEADLISTGDGYSPAPAPDELKQRIQNLMTEWVESAIDSLIIAIGNFHEKGIPSISSAQQNKSSRYLNMTSIATFLSAVTASMLQISVDDVTTPHRVGGEQSPCNVVEAIVPVGVVREPDNTLPAWLSAWLNTGPMISLLISGAFFSVAICLFSFSSSQKLVTSLVTLAFSGFHSVGLLFLSLWFILEKWKFRTNAGRLGHELTGDSLMLSLIDWLIHVLQSLRHKRHPHRGQNSEFGAFKISQAEMGHGAGMRPQSEKADAQAASEDDDEGSTREEGTWNALSDEKFLMNTTYIYGPYSLEPPALASISARDSSSRRTYSANHSSPQFTLHSAPMMAHSSPSDSAVPVEAPTAAPDYSRTSSPLSVQISSERRSDTDSALLREADELRERLQLLESRIMEHRGASPIYIRRMSFENSPPRRSRSRSRYYERQPGRRHHVPESRPDAPAASIVHSPARLSRSRSRYYERRQQRRRHRRSESRPDLYGYAEQTYGTHQPIIIQQPPAQQTAYGYTPVVPYYNQNYAQAPVLPQVPSSNVQTAASFLPQSRSARRPPSPTVIVVQPGSSIASSSIRPPLLAPTYIGTPRSAGERRQSSAYTPPRFSSPPSPPPLPTPPRPLSPPSPPRLTDSPLSLSPPSLPSPTTASTTSVSSGQNREQSQLRIRVSN</sequence>
<keyword evidence="2" id="KW-0812">Transmembrane</keyword>
<feature type="compositionally biased region" description="Basic and acidic residues" evidence="1">
    <location>
        <begin position="140"/>
        <end position="158"/>
    </location>
</feature>
<comment type="caution">
    <text evidence="3">The sequence shown here is derived from an EMBL/GenBank/DDBJ whole genome shotgun (WGS) entry which is preliminary data.</text>
</comment>
<protein>
    <submittedName>
        <fullName evidence="3">Uncharacterized protein</fullName>
    </submittedName>
</protein>
<feature type="transmembrane region" description="Helical" evidence="2">
    <location>
        <begin position="330"/>
        <end position="355"/>
    </location>
</feature>
<feature type="compositionally biased region" description="Low complexity" evidence="1">
    <location>
        <begin position="1024"/>
        <end position="1050"/>
    </location>
</feature>
<reference evidence="3 4" key="1">
    <citation type="submission" date="2019-02" db="EMBL/GenBank/DDBJ databases">
        <title>Genome sequencing of the rare red list fungi Phellinidium pouzarii.</title>
        <authorList>
            <person name="Buettner E."/>
            <person name="Kellner H."/>
        </authorList>
    </citation>
    <scope>NUCLEOTIDE SEQUENCE [LARGE SCALE GENOMIC DNA]</scope>
    <source>
        <strain evidence="3 4">DSM 108285</strain>
    </source>
</reference>
<proteinExistence type="predicted"/>
<evidence type="ECO:0000256" key="2">
    <source>
        <dbReference type="SAM" id="Phobius"/>
    </source>
</evidence>
<gene>
    <name evidence="3" type="ORF">EW145_g1325</name>
</gene>
<feature type="compositionally biased region" description="Pro residues" evidence="1">
    <location>
        <begin position="1001"/>
        <end position="1023"/>
    </location>
</feature>
<keyword evidence="2" id="KW-1133">Transmembrane helix</keyword>
<feature type="region of interest" description="Disordered" evidence="1">
    <location>
        <begin position="809"/>
        <end position="884"/>
    </location>
</feature>
<feature type="transmembrane region" description="Helical" evidence="2">
    <location>
        <begin position="464"/>
        <end position="484"/>
    </location>
</feature>
<dbReference type="EMBL" id="SGPK01000036">
    <property type="protein sequence ID" value="THH10451.1"/>
    <property type="molecule type" value="Genomic_DNA"/>
</dbReference>
<dbReference type="Proteomes" id="UP000308199">
    <property type="component" value="Unassembled WGS sequence"/>
</dbReference>
<keyword evidence="4" id="KW-1185">Reference proteome</keyword>
<feature type="compositionally biased region" description="Acidic residues" evidence="1">
    <location>
        <begin position="13"/>
        <end position="27"/>
    </location>
</feature>
<feature type="region of interest" description="Disordered" evidence="1">
    <location>
        <begin position="965"/>
        <end position="1065"/>
    </location>
</feature>
<feature type="compositionally biased region" description="Polar residues" evidence="1">
    <location>
        <begin position="1051"/>
        <end position="1065"/>
    </location>
</feature>
<evidence type="ECO:0000256" key="1">
    <source>
        <dbReference type="SAM" id="MobiDB-lite"/>
    </source>
</evidence>